<dbReference type="GO" id="GO:0005789">
    <property type="term" value="C:endoplasmic reticulum membrane"/>
    <property type="evidence" value="ECO:0007669"/>
    <property type="project" value="UniProtKB-SubCell"/>
</dbReference>
<dbReference type="InterPro" id="IPR040162">
    <property type="entry name" value="MGST1-like"/>
</dbReference>
<comment type="subcellular location">
    <subcellularLocation>
        <location evidence="3">Endoplasmic reticulum membrane</location>
        <topology evidence="3">Multi-pass membrane protein</topology>
    </subcellularLocation>
    <subcellularLocation>
        <location evidence="2">Mitochondrion outer membrane</location>
    </subcellularLocation>
</comment>
<evidence type="ECO:0000256" key="7">
    <source>
        <dbReference type="ARBA" id="ARBA00022692"/>
    </source>
</evidence>
<keyword evidence="19" id="KW-1185">Reference proteome</keyword>
<dbReference type="GO" id="GO:0005741">
    <property type="term" value="C:mitochondrial outer membrane"/>
    <property type="evidence" value="ECO:0007669"/>
    <property type="project" value="UniProtKB-SubCell"/>
</dbReference>
<evidence type="ECO:0000256" key="12">
    <source>
        <dbReference type="ARBA" id="ARBA00023128"/>
    </source>
</evidence>
<comment type="caution">
    <text evidence="18">The sequence shown here is derived from an EMBL/GenBank/DDBJ whole genome shotgun (WGS) entry which is preliminary data.</text>
</comment>
<evidence type="ECO:0000313" key="19">
    <source>
        <dbReference type="Proteomes" id="UP001634394"/>
    </source>
</evidence>
<dbReference type="EMBL" id="JBJQND010000007">
    <property type="protein sequence ID" value="KAL3870639.1"/>
    <property type="molecule type" value="Genomic_DNA"/>
</dbReference>
<dbReference type="GO" id="GO:0004364">
    <property type="term" value="F:glutathione transferase activity"/>
    <property type="evidence" value="ECO:0007669"/>
    <property type="project" value="UniProtKB-EC"/>
</dbReference>
<keyword evidence="8" id="KW-1000">Mitochondrion outer membrane</keyword>
<evidence type="ECO:0000256" key="2">
    <source>
        <dbReference type="ARBA" id="ARBA00004294"/>
    </source>
</evidence>
<sequence>MSILTSRYRNKNKAFMTEEDCQAFKQWTGADVKLTRNNPDVERVLGFHHNDLENVIPFVLIGLLYILTDPNPWYAKMHFRIFTPSRALGWLLGYIVTLSMGVSVVMAGFLWYILSWYIHVCTEMTTGLPVSQGNMLT</sequence>
<dbReference type="PANTHER" id="PTHR10689:SF6">
    <property type="entry name" value="MICROSOMAL GLUTATHIONE S-TRANSFERASE 1"/>
    <property type="match status" value="1"/>
</dbReference>
<keyword evidence="7 17" id="KW-0812">Transmembrane</keyword>
<comment type="catalytic activity">
    <reaction evidence="16">
        <text>RX + glutathione = an S-substituted glutathione + a halide anion + H(+)</text>
        <dbReference type="Rhea" id="RHEA:16437"/>
        <dbReference type="ChEBI" id="CHEBI:15378"/>
        <dbReference type="ChEBI" id="CHEBI:16042"/>
        <dbReference type="ChEBI" id="CHEBI:17792"/>
        <dbReference type="ChEBI" id="CHEBI:57925"/>
        <dbReference type="ChEBI" id="CHEBI:90779"/>
        <dbReference type="EC" id="2.5.1.18"/>
    </reaction>
    <physiologicalReaction direction="left-to-right" evidence="16">
        <dbReference type="Rhea" id="RHEA:16438"/>
    </physiologicalReaction>
</comment>
<keyword evidence="9" id="KW-0256">Endoplasmic reticulum</keyword>
<dbReference type="InterPro" id="IPR001129">
    <property type="entry name" value="Membr-assoc_MAPEG"/>
</dbReference>
<keyword evidence="12" id="KW-0496">Mitochondrion</keyword>
<comment type="similarity">
    <text evidence="4">Belongs to the MAPEG family.</text>
</comment>
<evidence type="ECO:0000256" key="1">
    <source>
        <dbReference type="ARBA" id="ARBA00003701"/>
    </source>
</evidence>
<evidence type="ECO:0000256" key="4">
    <source>
        <dbReference type="ARBA" id="ARBA00010459"/>
    </source>
</evidence>
<dbReference type="Gene3D" id="1.20.120.550">
    <property type="entry name" value="Membrane associated eicosanoid/glutathione metabolism-like domain"/>
    <property type="match status" value="1"/>
</dbReference>
<evidence type="ECO:0000256" key="9">
    <source>
        <dbReference type="ARBA" id="ARBA00022824"/>
    </source>
</evidence>
<comment type="subunit">
    <text evidence="14">Homotrimer; The trimer binds only one molecule of glutathione.</text>
</comment>
<feature type="transmembrane region" description="Helical" evidence="17">
    <location>
        <begin position="87"/>
        <end position="114"/>
    </location>
</feature>
<evidence type="ECO:0000256" key="10">
    <source>
        <dbReference type="ARBA" id="ARBA00022989"/>
    </source>
</evidence>
<evidence type="ECO:0000256" key="3">
    <source>
        <dbReference type="ARBA" id="ARBA00004477"/>
    </source>
</evidence>
<organism evidence="18 19">
    <name type="scientific">Sinanodonta woodiana</name>
    <name type="common">Chinese pond mussel</name>
    <name type="synonym">Anodonta woodiana</name>
    <dbReference type="NCBI Taxonomy" id="1069815"/>
    <lineage>
        <taxon>Eukaryota</taxon>
        <taxon>Metazoa</taxon>
        <taxon>Spiralia</taxon>
        <taxon>Lophotrochozoa</taxon>
        <taxon>Mollusca</taxon>
        <taxon>Bivalvia</taxon>
        <taxon>Autobranchia</taxon>
        <taxon>Heteroconchia</taxon>
        <taxon>Palaeoheterodonta</taxon>
        <taxon>Unionida</taxon>
        <taxon>Unionoidea</taxon>
        <taxon>Unionidae</taxon>
        <taxon>Unioninae</taxon>
        <taxon>Sinanodonta</taxon>
    </lineage>
</organism>
<evidence type="ECO:0000256" key="6">
    <source>
        <dbReference type="ARBA" id="ARBA00022679"/>
    </source>
</evidence>
<dbReference type="PANTHER" id="PTHR10689">
    <property type="entry name" value="MICROSOMAL GLUTATHIONE S-TRANSFERASE 1"/>
    <property type="match status" value="1"/>
</dbReference>
<name>A0ABD3W9S2_SINWO</name>
<comment type="function">
    <text evidence="1">Conjugation of reduced glutathione to a wide number of exogenous and endogenous hydrophobic electrophiles.</text>
</comment>
<accession>A0ABD3W9S2</accession>
<evidence type="ECO:0000256" key="17">
    <source>
        <dbReference type="SAM" id="Phobius"/>
    </source>
</evidence>
<evidence type="ECO:0000256" key="16">
    <source>
        <dbReference type="ARBA" id="ARBA00049385"/>
    </source>
</evidence>
<evidence type="ECO:0000256" key="13">
    <source>
        <dbReference type="ARBA" id="ARBA00023136"/>
    </source>
</evidence>
<dbReference type="Proteomes" id="UP001634394">
    <property type="component" value="Unassembled WGS sequence"/>
</dbReference>
<keyword evidence="11" id="KW-0007">Acetylation</keyword>
<dbReference type="AlphaFoldDB" id="A0ABD3W9S2"/>
<evidence type="ECO:0000256" key="8">
    <source>
        <dbReference type="ARBA" id="ARBA00022787"/>
    </source>
</evidence>
<evidence type="ECO:0000313" key="18">
    <source>
        <dbReference type="EMBL" id="KAL3870639.1"/>
    </source>
</evidence>
<dbReference type="Pfam" id="PF01124">
    <property type="entry name" value="MAPEG"/>
    <property type="match status" value="1"/>
</dbReference>
<keyword evidence="10 17" id="KW-1133">Transmembrane helix</keyword>
<gene>
    <name evidence="18" type="ORF">ACJMK2_038686</name>
</gene>
<evidence type="ECO:0000256" key="14">
    <source>
        <dbReference type="ARBA" id="ARBA00038540"/>
    </source>
</evidence>
<evidence type="ECO:0000256" key="11">
    <source>
        <dbReference type="ARBA" id="ARBA00022990"/>
    </source>
</evidence>
<protein>
    <recommendedName>
        <fullName evidence="15">Microsomal glutathione S-transferase 1</fullName>
        <ecNumber evidence="5">2.5.1.18</ecNumber>
    </recommendedName>
</protein>
<evidence type="ECO:0000256" key="15">
    <source>
        <dbReference type="ARBA" id="ARBA00039397"/>
    </source>
</evidence>
<dbReference type="SUPFAM" id="SSF161084">
    <property type="entry name" value="MAPEG domain-like"/>
    <property type="match status" value="1"/>
</dbReference>
<proteinExistence type="inferred from homology"/>
<keyword evidence="13 17" id="KW-0472">Membrane</keyword>
<reference evidence="18 19" key="1">
    <citation type="submission" date="2024-11" db="EMBL/GenBank/DDBJ databases">
        <title>Chromosome-level genome assembly of the freshwater bivalve Anodonta woodiana.</title>
        <authorList>
            <person name="Chen X."/>
        </authorList>
    </citation>
    <scope>NUCLEOTIDE SEQUENCE [LARGE SCALE GENOMIC DNA]</scope>
    <source>
        <strain evidence="18">MN2024</strain>
        <tissue evidence="18">Gills</tissue>
    </source>
</reference>
<keyword evidence="6" id="KW-0808">Transferase</keyword>
<evidence type="ECO:0000256" key="5">
    <source>
        <dbReference type="ARBA" id="ARBA00012452"/>
    </source>
</evidence>
<dbReference type="InterPro" id="IPR023352">
    <property type="entry name" value="MAPEG-like_dom_sf"/>
</dbReference>
<dbReference type="EC" id="2.5.1.18" evidence="5"/>